<name>A0A918Q6Z5_9BACT</name>
<feature type="transmembrane region" description="Helical" evidence="1">
    <location>
        <begin position="36"/>
        <end position="54"/>
    </location>
</feature>
<evidence type="ECO:0000313" key="3">
    <source>
        <dbReference type="Proteomes" id="UP000619457"/>
    </source>
</evidence>
<evidence type="ECO:0000313" key="2">
    <source>
        <dbReference type="EMBL" id="GGZ35471.1"/>
    </source>
</evidence>
<keyword evidence="1" id="KW-0812">Transmembrane</keyword>
<sequence length="126" mass="14044">MVQGGSPGPLFFIYTNPIILFSELKKLDCIDFKNQFSLPMYFGALLNGGIWLVIGRIIKNTNLTFFAAIVIFLIASGNFFSQNHDLKSVEIRTRPDIAVPLLPIAFAFVVNILGRLKVLGKNVKEL</sequence>
<comment type="caution">
    <text evidence="2">The sequence shown here is derived from an EMBL/GenBank/DDBJ whole genome shotgun (WGS) entry which is preliminary data.</text>
</comment>
<feature type="transmembrane region" description="Helical" evidence="1">
    <location>
        <begin position="97"/>
        <end position="114"/>
    </location>
</feature>
<gene>
    <name evidence="2" type="ORF">GCM10007049_31120</name>
</gene>
<reference evidence="2" key="1">
    <citation type="journal article" date="2014" name="Int. J. Syst. Evol. Microbiol.">
        <title>Complete genome sequence of Corynebacterium casei LMG S-19264T (=DSM 44701T), isolated from a smear-ripened cheese.</title>
        <authorList>
            <consortium name="US DOE Joint Genome Institute (JGI-PGF)"/>
            <person name="Walter F."/>
            <person name="Albersmeier A."/>
            <person name="Kalinowski J."/>
            <person name="Ruckert C."/>
        </authorList>
    </citation>
    <scope>NUCLEOTIDE SEQUENCE</scope>
    <source>
        <strain evidence="2">KCTC 12368</strain>
    </source>
</reference>
<keyword evidence="1" id="KW-0472">Membrane</keyword>
<evidence type="ECO:0000256" key="1">
    <source>
        <dbReference type="SAM" id="Phobius"/>
    </source>
</evidence>
<dbReference type="EMBL" id="BMWX01000005">
    <property type="protein sequence ID" value="GGZ35471.1"/>
    <property type="molecule type" value="Genomic_DNA"/>
</dbReference>
<keyword evidence="3" id="KW-1185">Reference proteome</keyword>
<organism evidence="2 3">
    <name type="scientific">Echinicola pacifica</name>
    <dbReference type="NCBI Taxonomy" id="346377"/>
    <lineage>
        <taxon>Bacteria</taxon>
        <taxon>Pseudomonadati</taxon>
        <taxon>Bacteroidota</taxon>
        <taxon>Cytophagia</taxon>
        <taxon>Cytophagales</taxon>
        <taxon>Cyclobacteriaceae</taxon>
        <taxon>Echinicola</taxon>
    </lineage>
</organism>
<proteinExistence type="predicted"/>
<dbReference type="AlphaFoldDB" id="A0A918Q6Z5"/>
<feature type="transmembrane region" description="Helical" evidence="1">
    <location>
        <begin position="63"/>
        <end position="81"/>
    </location>
</feature>
<accession>A0A918Q6Z5</accession>
<protein>
    <submittedName>
        <fullName evidence="2">Uncharacterized protein</fullName>
    </submittedName>
</protein>
<dbReference type="Proteomes" id="UP000619457">
    <property type="component" value="Unassembled WGS sequence"/>
</dbReference>
<reference evidence="2" key="2">
    <citation type="submission" date="2020-09" db="EMBL/GenBank/DDBJ databases">
        <authorList>
            <person name="Sun Q."/>
            <person name="Kim S."/>
        </authorList>
    </citation>
    <scope>NUCLEOTIDE SEQUENCE</scope>
    <source>
        <strain evidence="2">KCTC 12368</strain>
    </source>
</reference>
<keyword evidence="1" id="KW-1133">Transmembrane helix</keyword>